<evidence type="ECO:0000256" key="3">
    <source>
        <dbReference type="ARBA" id="ARBA00022989"/>
    </source>
</evidence>
<feature type="transmembrane region" description="Helical" evidence="6">
    <location>
        <begin position="350"/>
        <end position="370"/>
    </location>
</feature>
<proteinExistence type="predicted"/>
<evidence type="ECO:0000256" key="1">
    <source>
        <dbReference type="ARBA" id="ARBA00004141"/>
    </source>
</evidence>
<dbReference type="GO" id="GO:0022857">
    <property type="term" value="F:transmembrane transporter activity"/>
    <property type="evidence" value="ECO:0007669"/>
    <property type="project" value="InterPro"/>
</dbReference>
<evidence type="ECO:0000313" key="8">
    <source>
        <dbReference type="Proteomes" id="UP001487740"/>
    </source>
</evidence>
<dbReference type="GO" id="GO:0016020">
    <property type="term" value="C:membrane"/>
    <property type="evidence" value="ECO:0007669"/>
    <property type="project" value="UniProtKB-SubCell"/>
</dbReference>
<dbReference type="InterPro" id="IPR036259">
    <property type="entry name" value="MFS_trans_sf"/>
</dbReference>
<feature type="compositionally biased region" description="Basic and acidic residues" evidence="5">
    <location>
        <begin position="988"/>
        <end position="999"/>
    </location>
</feature>
<feature type="transmembrane region" description="Helical" evidence="6">
    <location>
        <begin position="463"/>
        <end position="479"/>
    </location>
</feature>
<comment type="subcellular location">
    <subcellularLocation>
        <location evidence="1">Membrane</location>
        <topology evidence="1">Multi-pass membrane protein</topology>
    </subcellularLocation>
</comment>
<feature type="transmembrane region" description="Helical" evidence="6">
    <location>
        <begin position="28"/>
        <end position="46"/>
    </location>
</feature>
<feature type="region of interest" description="Disordered" evidence="5">
    <location>
        <begin position="978"/>
        <end position="1005"/>
    </location>
</feature>
<dbReference type="Pfam" id="PF00083">
    <property type="entry name" value="Sugar_tr"/>
    <property type="match status" value="1"/>
</dbReference>
<dbReference type="SUPFAM" id="SSF103473">
    <property type="entry name" value="MFS general substrate transporter"/>
    <property type="match status" value="1"/>
</dbReference>
<protein>
    <submittedName>
        <fullName evidence="7">Uncharacterized protein</fullName>
    </submittedName>
</protein>
<sequence length="1005" mass="112101">MEKNDRKKARDFDDILQHVGSFGKYQKLRIVLLFLPCSFFFGYVSTSPMFEMVVPPHWCHVPGRENTSLSLDEWKNLTIPPESDGSGKLSSCQMYDGSWKTINGILTYTTTNNTKKCSHGWEFDQSDFTETDPSAHEWVCDKAFYAHNSLSINLAGRALGTLILPMLADNYFGRRIVFYIAVGTYTIFTLPLLWVTHPIARLLLRFTQSCGFETNYLMPVLMELIPPNRRDLIVMLTFVMWTLGMCFMSLVAYLTAHWKLFSATSMIPMIFCFIYWRLLPESPRWLLSKGRLSECADILFEIGSTNGTKGTVTREEVEQELKDLSLRLPANEPLTRAFIYPKLRLRACMLFLLSFSQFLVYGVTLMTMTVLPGNYFLSHLVLSLFEIPSVFVGLAVTHYFGRRFLGFSSLLLGAVCCITAPFCVDHIWKLIGVLAVLKLTVSCTLYLVFLLPSEILPTPIRTSGAGLSVVSGMVGMTFSPHLLHSGQGDTFHYWVLLGITLLGAVTLAPIPETLGLFMPQTFLEGEKLGRGRPLTSWIHKWNVHRYPAAPPHDTEEEVEDLMNGKAEGVAVVALEESRADLVTQEEGAGVGASLCGLVQLLPTQLTPNATVMLLSANNVTLVTLSLRDFGINITVKVNCIERTVGTFLPGRAWTPLCIGVRRQSSNDTLERSPPPATAPQRALTYQSLSGAIVLWEYRLGSHPSYFSSFNGFIAAVSRRAPLADPALLPSSCLAMVQAAEDMKSLESWRAFGNVILEEKESAVICDEAEVEVKLTGPMDYWGFDWRAEMNRTAHCTALARGSITRLRCVADLRSTICQVPVALHYTLFGAVEGFDRYYTLKPVPEGFFFQGRDGLSNISEVEGMWDAVVQSAPQEVGSDALVACGEKAVAVSNQRNASPFPEFSLSEVVYNVTIINIGKMTSQKNAAVLELVLDHYWHDDRLKFVFSNKLDTKFPCQNVWTPPVRVYAGFPSRLQVPLQNQRQATGGGRKDTDKEKDEDVLCQPL</sequence>
<feature type="transmembrane region" description="Helical" evidence="6">
    <location>
        <begin position="404"/>
        <end position="424"/>
    </location>
</feature>
<dbReference type="PANTHER" id="PTHR24064">
    <property type="entry name" value="SOLUTE CARRIER FAMILY 22 MEMBER"/>
    <property type="match status" value="1"/>
</dbReference>
<evidence type="ECO:0000313" key="7">
    <source>
        <dbReference type="EMBL" id="KAK8384458.1"/>
    </source>
</evidence>
<feature type="transmembrane region" description="Helical" evidence="6">
    <location>
        <begin position="430"/>
        <end position="451"/>
    </location>
</feature>
<name>A0AAW0TAX4_SCYPA</name>
<dbReference type="InterPro" id="IPR005828">
    <property type="entry name" value="MFS_sugar_transport-like"/>
</dbReference>
<dbReference type="EMBL" id="JARAKH010000035">
    <property type="protein sequence ID" value="KAK8384458.1"/>
    <property type="molecule type" value="Genomic_DNA"/>
</dbReference>
<reference evidence="7 8" key="1">
    <citation type="submission" date="2023-03" db="EMBL/GenBank/DDBJ databases">
        <title>High-quality genome of Scylla paramamosain provides insights in environmental adaptation.</title>
        <authorList>
            <person name="Zhang L."/>
        </authorList>
    </citation>
    <scope>NUCLEOTIDE SEQUENCE [LARGE SCALE GENOMIC DNA]</scope>
    <source>
        <strain evidence="7">LZ_2023a</strain>
        <tissue evidence="7">Muscle</tissue>
    </source>
</reference>
<gene>
    <name evidence="7" type="ORF">O3P69_009336</name>
</gene>
<evidence type="ECO:0000256" key="2">
    <source>
        <dbReference type="ARBA" id="ARBA00022692"/>
    </source>
</evidence>
<feature type="transmembrane region" description="Helical" evidence="6">
    <location>
        <begin position="176"/>
        <end position="195"/>
    </location>
</feature>
<feature type="transmembrane region" description="Helical" evidence="6">
    <location>
        <begin position="491"/>
        <end position="510"/>
    </location>
</feature>
<keyword evidence="4 6" id="KW-0472">Membrane</keyword>
<accession>A0AAW0TAX4</accession>
<keyword evidence="2 6" id="KW-0812">Transmembrane</keyword>
<keyword evidence="3 6" id="KW-1133">Transmembrane helix</keyword>
<evidence type="ECO:0000256" key="6">
    <source>
        <dbReference type="SAM" id="Phobius"/>
    </source>
</evidence>
<evidence type="ECO:0000256" key="4">
    <source>
        <dbReference type="ARBA" id="ARBA00023136"/>
    </source>
</evidence>
<feature type="transmembrane region" description="Helical" evidence="6">
    <location>
        <begin position="260"/>
        <end position="279"/>
    </location>
</feature>
<feature type="transmembrane region" description="Helical" evidence="6">
    <location>
        <begin position="232"/>
        <end position="254"/>
    </location>
</feature>
<dbReference type="Gene3D" id="1.20.1250.20">
    <property type="entry name" value="MFS general substrate transporter like domains"/>
    <property type="match status" value="1"/>
</dbReference>
<dbReference type="AlphaFoldDB" id="A0AAW0TAX4"/>
<dbReference type="Proteomes" id="UP001487740">
    <property type="component" value="Unassembled WGS sequence"/>
</dbReference>
<keyword evidence="8" id="KW-1185">Reference proteome</keyword>
<comment type="caution">
    <text evidence="7">The sequence shown here is derived from an EMBL/GenBank/DDBJ whole genome shotgun (WGS) entry which is preliminary data.</text>
</comment>
<organism evidence="7 8">
    <name type="scientific">Scylla paramamosain</name>
    <name type="common">Mud crab</name>
    <dbReference type="NCBI Taxonomy" id="85552"/>
    <lineage>
        <taxon>Eukaryota</taxon>
        <taxon>Metazoa</taxon>
        <taxon>Ecdysozoa</taxon>
        <taxon>Arthropoda</taxon>
        <taxon>Crustacea</taxon>
        <taxon>Multicrustacea</taxon>
        <taxon>Malacostraca</taxon>
        <taxon>Eumalacostraca</taxon>
        <taxon>Eucarida</taxon>
        <taxon>Decapoda</taxon>
        <taxon>Pleocyemata</taxon>
        <taxon>Brachyura</taxon>
        <taxon>Eubrachyura</taxon>
        <taxon>Portunoidea</taxon>
        <taxon>Portunidae</taxon>
        <taxon>Portuninae</taxon>
        <taxon>Scylla</taxon>
    </lineage>
</organism>
<evidence type="ECO:0000256" key="5">
    <source>
        <dbReference type="SAM" id="MobiDB-lite"/>
    </source>
</evidence>